<gene>
    <name evidence="2" type="ORF">SAMN02745784_03011</name>
</gene>
<dbReference type="STRING" id="1123404.SAMN02745784_03011"/>
<dbReference type="Proteomes" id="UP000184114">
    <property type="component" value="Unassembled WGS sequence"/>
</dbReference>
<feature type="transmembrane region" description="Helical" evidence="1">
    <location>
        <begin position="69"/>
        <end position="91"/>
    </location>
</feature>
<keyword evidence="1" id="KW-0812">Transmembrane</keyword>
<reference evidence="3" key="1">
    <citation type="submission" date="2016-11" db="EMBL/GenBank/DDBJ databases">
        <authorList>
            <person name="Varghese N."/>
            <person name="Submissions S."/>
        </authorList>
    </citation>
    <scope>NUCLEOTIDE SEQUENCE [LARGE SCALE GENOMIC DNA]</scope>
    <source>
        <strain evidence="3">DSM 18095</strain>
    </source>
</reference>
<feature type="transmembrane region" description="Helical" evidence="1">
    <location>
        <begin position="103"/>
        <end position="122"/>
    </location>
</feature>
<evidence type="ECO:0000256" key="1">
    <source>
        <dbReference type="SAM" id="Phobius"/>
    </source>
</evidence>
<accession>A0A1M4ZDW8</accession>
<protein>
    <submittedName>
        <fullName evidence="2">Positive regulator of sigma(E), RseC/MucC</fullName>
    </submittedName>
</protein>
<evidence type="ECO:0000313" key="2">
    <source>
        <dbReference type="EMBL" id="SHF16220.1"/>
    </source>
</evidence>
<dbReference type="InterPro" id="IPR026268">
    <property type="entry name" value="RseC"/>
</dbReference>
<dbReference type="GeneID" id="90995246"/>
<evidence type="ECO:0000313" key="3">
    <source>
        <dbReference type="Proteomes" id="UP000184114"/>
    </source>
</evidence>
<dbReference type="Pfam" id="PF04246">
    <property type="entry name" value="RseC_MucC"/>
    <property type="match status" value="1"/>
</dbReference>
<dbReference type="PIRSF" id="PIRSF004923">
    <property type="entry name" value="RseC"/>
    <property type="match status" value="1"/>
</dbReference>
<keyword evidence="1" id="KW-0472">Membrane</keyword>
<keyword evidence="1" id="KW-1133">Transmembrane helix</keyword>
<dbReference type="PANTHER" id="PTHR35867:SF1">
    <property type="entry name" value="PROTEIN RSEC"/>
    <property type="match status" value="1"/>
</dbReference>
<dbReference type="AlphaFoldDB" id="A0A1M4ZDW8"/>
<keyword evidence="3" id="KW-1185">Reference proteome</keyword>
<name>A0A1M4ZDW8_9FIRM</name>
<dbReference type="PANTHER" id="PTHR35867">
    <property type="entry name" value="PROTEIN RSEC"/>
    <property type="match status" value="1"/>
</dbReference>
<organism evidence="2 3">
    <name type="scientific">Tissierella praeacuta DSM 18095</name>
    <dbReference type="NCBI Taxonomy" id="1123404"/>
    <lineage>
        <taxon>Bacteria</taxon>
        <taxon>Bacillati</taxon>
        <taxon>Bacillota</taxon>
        <taxon>Tissierellia</taxon>
        <taxon>Tissierellales</taxon>
        <taxon>Tissierellaceae</taxon>
        <taxon>Tissierella</taxon>
    </lineage>
</organism>
<proteinExistence type="predicted"/>
<dbReference type="InterPro" id="IPR007359">
    <property type="entry name" value="SigmaE_reg_RseC_MucC"/>
</dbReference>
<sequence length="140" mass="15627">MEQVGFVRKVNGNNVEVEVRRVSACGDNCKSCGGSCSAPNHVVILPNNVNAKAGDFVEIRGEAKNILKYTMIIYMVPVTMLIIGILIGMKILKNLNIISYEPFSFLIGLVFMAIGYFIVKIIDKRFGKRNKDIIQMTRII</sequence>
<dbReference type="EMBL" id="FQTY01000024">
    <property type="protein sequence ID" value="SHF16220.1"/>
    <property type="molecule type" value="Genomic_DNA"/>
</dbReference>
<dbReference type="RefSeq" id="WP_072977815.1">
    <property type="nucleotide sequence ID" value="NZ_FQTY01000024.1"/>
</dbReference>